<evidence type="ECO:0000313" key="1">
    <source>
        <dbReference type="EMBL" id="BAQ94124.1"/>
    </source>
</evidence>
<proteinExistence type="predicted"/>
<keyword evidence="2" id="KW-1185">Reference proteome</keyword>
<organism evidence="1 2">
    <name type="scientific">uncultured phage_MedDCM-OCT-S42-C7</name>
    <dbReference type="NCBI Taxonomy" id="2741073"/>
    <lineage>
        <taxon>Viruses</taxon>
        <taxon>Duplodnaviria</taxon>
        <taxon>Heunggongvirae</taxon>
        <taxon>Uroviricota</taxon>
        <taxon>Caudoviricetes</taxon>
        <taxon>Autographivirales</taxon>
        <taxon>Sieqvirus</taxon>
        <taxon>Sieqvirus S42C7</taxon>
    </lineage>
</organism>
<dbReference type="EMBL" id="AP013541">
    <property type="protein sequence ID" value="BAQ94124.1"/>
    <property type="molecule type" value="Genomic_DNA"/>
</dbReference>
<dbReference type="RefSeq" id="YP_009777666.1">
    <property type="nucleotide sequence ID" value="NC_047701.1"/>
</dbReference>
<dbReference type="Proteomes" id="UP000505269">
    <property type="component" value="Segment"/>
</dbReference>
<sequence>MAQIDLGKVAFVWKGTYASGTTYESKDVVQYTDSGEISSYVYVNASSASGQTPSSSGTVNTTYWAKMAGGTSLAVGNNKIVTTDASGNISSLALGSANQIMQVNSGATALEFAAKPQSGILQVKTAHYTSQQDIQSTNYTNTNLYKTITPINSNSSFYIHAVISAGMMNHDSNAMFNVHDSQLGGSYSSTGHFAFPITHERQNDSNTNAGYMSNHWGTGSDGSVDDYRGANSSHVFGLYTPTSNNGNARTFTVVCRTHRGSTSNGIRLNGRGSNDSDHDHQSAASSYMMIWEIANGIYS</sequence>
<name>A0A6S4PLQ2_9CAUD</name>
<protein>
    <submittedName>
        <fullName evidence="1">Putative carbohydrate binding domain containing protein</fullName>
    </submittedName>
</protein>
<dbReference type="GeneID" id="55412392"/>
<evidence type="ECO:0000313" key="2">
    <source>
        <dbReference type="Proteomes" id="UP000505269"/>
    </source>
</evidence>
<reference evidence="1 2" key="1">
    <citation type="journal article" date="2013" name="PLoS Genet.">
        <title>Expanding the Marine Virosphere Using Metagenomics.</title>
        <authorList>
            <person name="Mizuno C.M."/>
            <person name="Rodriguez-Valera F."/>
            <person name="Kimes N.E."/>
            <person name="Ghai R."/>
        </authorList>
    </citation>
    <scope>NUCLEOTIDE SEQUENCE [LARGE SCALE GENOMIC DNA]</scope>
    <source>
        <strain evidence="1">UvMED-CGR-C97-MedDCM-OCT-S42-C7</strain>
    </source>
</reference>
<accession>A0A6S4PLQ2</accession>
<dbReference type="KEGG" id="vg:55412392"/>